<dbReference type="SUPFAM" id="SSF50129">
    <property type="entry name" value="GroES-like"/>
    <property type="match status" value="1"/>
</dbReference>
<dbReference type="GO" id="GO:0046872">
    <property type="term" value="F:metal ion binding"/>
    <property type="evidence" value="ECO:0007669"/>
    <property type="project" value="TreeGrafter"/>
</dbReference>
<name>A0AAD1IWH1_MYCMB</name>
<evidence type="ECO:0000256" key="1">
    <source>
        <dbReference type="ARBA" id="ARBA00006975"/>
    </source>
</evidence>
<dbReference type="PRINTS" id="PR00297">
    <property type="entry name" value="CHAPERONIN10"/>
</dbReference>
<dbReference type="InterPro" id="IPR020818">
    <property type="entry name" value="Chaperonin_GroES"/>
</dbReference>
<dbReference type="Gene3D" id="2.30.33.40">
    <property type="entry name" value="GroES chaperonin"/>
    <property type="match status" value="1"/>
</dbReference>
<dbReference type="NCBIfam" id="NF001530">
    <property type="entry name" value="PRK00364.1-6"/>
    <property type="match status" value="1"/>
</dbReference>
<dbReference type="NCBIfam" id="NF001533">
    <property type="entry name" value="PRK00364.2-4"/>
    <property type="match status" value="1"/>
</dbReference>
<comment type="subunit">
    <text evidence="3">Heptamer of 7 subunits arranged in a ring. Interacts with the chaperonin GroEL.</text>
</comment>
<accession>A0AAD1IWH1</accession>
<evidence type="ECO:0000313" key="5">
    <source>
        <dbReference type="EMBL" id="BBZ62194.1"/>
    </source>
</evidence>
<dbReference type="GO" id="GO:0051082">
    <property type="term" value="F:unfolded protein binding"/>
    <property type="evidence" value="ECO:0007669"/>
    <property type="project" value="TreeGrafter"/>
</dbReference>
<sequence length="140" mass="15176">MSAPATTALGTGRMPIICKRWKTFRSGTTWTYTELVEGSIVASVNIKPLEDKILVQANEAETTTASGLVIPDTAKEKPQEGTVVAVGPGRWDDEGEKRIPLDVSEGDTVIYSKYGGTEIKYNGEEYLILSARDVLAVVNK</sequence>
<evidence type="ECO:0000256" key="2">
    <source>
        <dbReference type="ARBA" id="ARBA00023186"/>
    </source>
</evidence>
<gene>
    <name evidence="3" type="primary">groES</name>
    <name evidence="3" type="synonym">groS</name>
    <name evidence="5" type="ORF">MMON_34950</name>
</gene>
<evidence type="ECO:0000313" key="6">
    <source>
        <dbReference type="Proteomes" id="UP000466039"/>
    </source>
</evidence>
<dbReference type="PANTHER" id="PTHR10772:SF58">
    <property type="entry name" value="CO-CHAPERONIN GROES"/>
    <property type="match status" value="1"/>
</dbReference>
<evidence type="ECO:0000256" key="4">
    <source>
        <dbReference type="RuleBase" id="RU000535"/>
    </source>
</evidence>
<dbReference type="CDD" id="cd00320">
    <property type="entry name" value="cpn10"/>
    <property type="match status" value="1"/>
</dbReference>
<dbReference type="PANTHER" id="PTHR10772">
    <property type="entry name" value="10 KDA HEAT SHOCK PROTEIN"/>
    <property type="match status" value="1"/>
</dbReference>
<keyword evidence="2 3" id="KW-0143">Chaperone</keyword>
<dbReference type="GO" id="GO:0005737">
    <property type="term" value="C:cytoplasm"/>
    <property type="evidence" value="ECO:0007669"/>
    <property type="project" value="UniProtKB-SubCell"/>
</dbReference>
<keyword evidence="6" id="KW-1185">Reference proteome</keyword>
<dbReference type="AlphaFoldDB" id="A0AAD1IWH1"/>
<dbReference type="GO" id="GO:0044183">
    <property type="term" value="F:protein folding chaperone"/>
    <property type="evidence" value="ECO:0007669"/>
    <property type="project" value="InterPro"/>
</dbReference>
<dbReference type="HAMAP" id="MF_00580">
    <property type="entry name" value="CH10"/>
    <property type="match status" value="1"/>
</dbReference>
<protein>
    <recommendedName>
        <fullName evidence="3">Co-chaperonin GroES</fullName>
    </recommendedName>
    <alternativeName>
        <fullName evidence="3">10 kDa chaperonin</fullName>
    </alternativeName>
    <alternativeName>
        <fullName evidence="3">Chaperonin-10</fullName>
        <shortName evidence="3">Cpn10</shortName>
    </alternativeName>
</protein>
<dbReference type="InterPro" id="IPR011032">
    <property type="entry name" value="GroES-like_sf"/>
</dbReference>
<dbReference type="GO" id="GO:0051087">
    <property type="term" value="F:protein-folding chaperone binding"/>
    <property type="evidence" value="ECO:0007669"/>
    <property type="project" value="TreeGrafter"/>
</dbReference>
<dbReference type="EMBL" id="AP022617">
    <property type="protein sequence ID" value="BBZ62194.1"/>
    <property type="molecule type" value="Genomic_DNA"/>
</dbReference>
<dbReference type="Proteomes" id="UP000466039">
    <property type="component" value="Chromosome"/>
</dbReference>
<dbReference type="GO" id="GO:0005524">
    <property type="term" value="F:ATP binding"/>
    <property type="evidence" value="ECO:0007669"/>
    <property type="project" value="InterPro"/>
</dbReference>
<dbReference type="Pfam" id="PF00166">
    <property type="entry name" value="Cpn10"/>
    <property type="match status" value="1"/>
</dbReference>
<comment type="similarity">
    <text evidence="1 3 4">Belongs to the GroES chaperonin family.</text>
</comment>
<organism evidence="5 6">
    <name type="scientific">Mycolicibacterium monacense</name>
    <name type="common">Mycobacterium monacense</name>
    <dbReference type="NCBI Taxonomy" id="85693"/>
    <lineage>
        <taxon>Bacteria</taxon>
        <taxon>Bacillati</taxon>
        <taxon>Actinomycetota</taxon>
        <taxon>Actinomycetes</taxon>
        <taxon>Mycobacteriales</taxon>
        <taxon>Mycobacteriaceae</taxon>
        <taxon>Mycolicibacterium</taxon>
    </lineage>
</organism>
<comment type="subcellular location">
    <subcellularLocation>
        <location evidence="3">Cytoplasm</location>
    </subcellularLocation>
</comment>
<comment type="function">
    <text evidence="3 4">Together with the chaperonin GroEL, plays an essential role in assisting protein folding. The GroEL-GroES system forms a nano-cage that allows encapsulation of the non-native substrate proteins and provides a physical environment optimized to promote and accelerate protein folding. GroES binds to the apical surface of the GroEL ring, thereby capping the opening of the GroEL channel.</text>
</comment>
<dbReference type="InterPro" id="IPR018369">
    <property type="entry name" value="Chaprnonin_Cpn10_CS"/>
</dbReference>
<dbReference type="NCBIfam" id="NF001534">
    <property type="entry name" value="PRK00364.2-5"/>
    <property type="match status" value="1"/>
</dbReference>
<proteinExistence type="inferred from homology"/>
<dbReference type="SMART" id="SM00883">
    <property type="entry name" value="Cpn10"/>
    <property type="match status" value="1"/>
</dbReference>
<evidence type="ECO:0000256" key="3">
    <source>
        <dbReference type="HAMAP-Rule" id="MF_00580"/>
    </source>
</evidence>
<reference evidence="5 6" key="1">
    <citation type="journal article" date="2019" name="Emerg. Microbes Infect.">
        <title>Comprehensive subspecies identification of 175 nontuberculous mycobacteria species based on 7547 genomic profiles.</title>
        <authorList>
            <person name="Matsumoto Y."/>
            <person name="Kinjo T."/>
            <person name="Motooka D."/>
            <person name="Nabeya D."/>
            <person name="Jung N."/>
            <person name="Uechi K."/>
            <person name="Horii T."/>
            <person name="Iida T."/>
            <person name="Fujita J."/>
            <person name="Nakamura S."/>
        </authorList>
    </citation>
    <scope>NUCLEOTIDE SEQUENCE [LARGE SCALE GENOMIC DNA]</scope>
    <source>
        <strain evidence="5 6">JCM 15658</strain>
    </source>
</reference>
<dbReference type="PROSITE" id="PS00681">
    <property type="entry name" value="CHAPERONINS_CPN10"/>
    <property type="match status" value="1"/>
</dbReference>
<dbReference type="FunFam" id="2.30.33.40:FF:000001">
    <property type="entry name" value="10 kDa chaperonin"/>
    <property type="match status" value="1"/>
</dbReference>
<dbReference type="InterPro" id="IPR037124">
    <property type="entry name" value="Chaperonin_GroES_sf"/>
</dbReference>
<dbReference type="NCBIfam" id="NF001531">
    <property type="entry name" value="PRK00364.2-2"/>
    <property type="match status" value="1"/>
</dbReference>
<keyword evidence="3" id="KW-0963">Cytoplasm</keyword>